<evidence type="ECO:0000256" key="3">
    <source>
        <dbReference type="SAM" id="MobiDB-lite"/>
    </source>
</evidence>
<dbReference type="PANTHER" id="PTHR21531">
    <property type="entry name" value="LOW-TEMPERATURE VIABILITY PROTEIN LTV1-RELATED"/>
    <property type="match status" value="1"/>
</dbReference>
<name>A0ABP0GGF9_CLALP</name>
<feature type="compositionally biased region" description="Basic residues" evidence="3">
    <location>
        <begin position="446"/>
        <end position="456"/>
    </location>
</feature>
<dbReference type="Proteomes" id="UP001642483">
    <property type="component" value="Unassembled WGS sequence"/>
</dbReference>
<reference evidence="4 5" key="1">
    <citation type="submission" date="2024-02" db="EMBL/GenBank/DDBJ databases">
        <authorList>
            <person name="Daric V."/>
            <person name="Darras S."/>
        </authorList>
    </citation>
    <scope>NUCLEOTIDE SEQUENCE [LARGE SCALE GENOMIC DNA]</scope>
</reference>
<protein>
    <recommendedName>
        <fullName evidence="2">Protein LTV1 homolog</fullName>
    </recommendedName>
</protein>
<evidence type="ECO:0000313" key="5">
    <source>
        <dbReference type="Proteomes" id="UP001642483"/>
    </source>
</evidence>
<dbReference type="EMBL" id="CAWYQH010000119">
    <property type="protein sequence ID" value="CAK8690863.1"/>
    <property type="molecule type" value="Genomic_DNA"/>
</dbReference>
<dbReference type="PANTHER" id="PTHR21531:SF0">
    <property type="entry name" value="PROTEIN LTV1 HOMOLOG"/>
    <property type="match status" value="1"/>
</dbReference>
<comment type="similarity">
    <text evidence="1">Belongs to the LTV1 family.</text>
</comment>
<feature type="compositionally biased region" description="Polar residues" evidence="3">
    <location>
        <begin position="476"/>
        <end position="486"/>
    </location>
</feature>
<keyword evidence="5" id="KW-1185">Reference proteome</keyword>
<feature type="compositionally biased region" description="Basic and acidic residues" evidence="3">
    <location>
        <begin position="457"/>
        <end position="474"/>
    </location>
</feature>
<sequence>MPHRPKRQFIDKKKSVTFQLVHRSQKDPLAADEDAPQRVLFPVDEKHRVSHDISETAEENESRVSMLKTFGIHYEDDYDYLQHLREPSKGDRAILVPKESMRAQIEITADEESGIAEVIMEDQPVLRLPSEVFGSKVEEEVGMLHRAIPPVGPQPTWDPDIVEGLDEDFDYDNPDNLLEDDFMAQACVPEDYQNDNEDGDGYEDYDSDMNGSYFSDEDDLEETRSRFTSYSMTSSVIRRNEQLTLLDDKFEKFYATYHDTKIGDLCQEEIEGVMPVENVDDMKGLRMLLGIKEERFFITRNLLYLTSGIVSRTSFLFSEAELDDTPTDTPIRKKKEVLFADAVISSDSGEMSDDEEIMVPIQKDVYQEKWDCESILSTYSNIYNHPKLIQDPPKKVKVSEYTGIPLNAAPRLTKKQLQQLDSADAPAQKTLPARRKDETKEEKAFRKQAIKATRRERRQEKKATKKAFTQEKTRQNKQLLNVQKNLSGIKIS</sequence>
<accession>A0ABP0GGF9</accession>
<evidence type="ECO:0000256" key="2">
    <source>
        <dbReference type="ARBA" id="ARBA00021561"/>
    </source>
</evidence>
<comment type="caution">
    <text evidence="4">The sequence shown here is derived from an EMBL/GenBank/DDBJ whole genome shotgun (WGS) entry which is preliminary data.</text>
</comment>
<evidence type="ECO:0000313" key="4">
    <source>
        <dbReference type="EMBL" id="CAK8690863.1"/>
    </source>
</evidence>
<evidence type="ECO:0000256" key="1">
    <source>
        <dbReference type="ARBA" id="ARBA00009078"/>
    </source>
</evidence>
<gene>
    <name evidence="4" type="ORF">CVLEPA_LOCUS23423</name>
</gene>
<feature type="compositionally biased region" description="Basic and acidic residues" evidence="3">
    <location>
        <begin position="434"/>
        <end position="445"/>
    </location>
</feature>
<dbReference type="Pfam" id="PF04180">
    <property type="entry name" value="LTV"/>
    <property type="match status" value="2"/>
</dbReference>
<dbReference type="InterPro" id="IPR007307">
    <property type="entry name" value="Ltv1"/>
</dbReference>
<feature type="region of interest" description="Disordered" evidence="3">
    <location>
        <begin position="416"/>
        <end position="492"/>
    </location>
</feature>
<organism evidence="4 5">
    <name type="scientific">Clavelina lepadiformis</name>
    <name type="common">Light-bulb sea squirt</name>
    <name type="synonym">Ascidia lepadiformis</name>
    <dbReference type="NCBI Taxonomy" id="159417"/>
    <lineage>
        <taxon>Eukaryota</taxon>
        <taxon>Metazoa</taxon>
        <taxon>Chordata</taxon>
        <taxon>Tunicata</taxon>
        <taxon>Ascidiacea</taxon>
        <taxon>Aplousobranchia</taxon>
        <taxon>Clavelinidae</taxon>
        <taxon>Clavelina</taxon>
    </lineage>
</organism>
<proteinExistence type="inferred from homology"/>